<evidence type="ECO:0000313" key="5">
    <source>
        <dbReference type="Proteomes" id="UP001178888"/>
    </source>
</evidence>
<dbReference type="Proteomes" id="UP000295132">
    <property type="component" value="Unassembled WGS sequence"/>
</dbReference>
<dbReference type="RefSeq" id="WP_133340733.1">
    <property type="nucleotide sequence ID" value="NZ_JAVGVR010000001.1"/>
</dbReference>
<sequence>MKNFICETCGVQYESSIEAPKQCLICGEERQFVSSKGQVWTTLEKLIKVGTYSNIIKLQEEGLHSIKTNPSFGIGQTAYLVQDKNYNLLWDCITYIDQSTISHINKLGGIDAIALSHPHYYSSQVEWAETFDAPIYIHEDDKEWVTRTSEKIIFWSGESLELQEGLILQRIGGHYKGGTVLEWKNGSSQKGILLSGDIVRVAADRKWVSFMYSYPNFIPLPRVTVERIADRVNDFTFNRLYDAFNLIIREDADLVVQRSAKRYIEALNGTLFNT</sequence>
<dbReference type="SUPFAM" id="SSF56281">
    <property type="entry name" value="Metallo-hydrolase/oxidoreductase"/>
    <property type="match status" value="1"/>
</dbReference>
<evidence type="ECO:0000259" key="1">
    <source>
        <dbReference type="SMART" id="SM00849"/>
    </source>
</evidence>
<comment type="caution">
    <text evidence="3">The sequence shown here is derived from an EMBL/GenBank/DDBJ whole genome shotgun (WGS) entry which is preliminary data.</text>
</comment>
<dbReference type="AlphaFoldDB" id="A0A4R5VGP5"/>
<reference evidence="3 4" key="1">
    <citation type="submission" date="2019-03" db="EMBL/GenBank/DDBJ databases">
        <title>Bacillus niacini sp. nov. a Nicotinate-Metabolizing Mesophile Isolated from Soil.</title>
        <authorList>
            <person name="Zhang G."/>
        </authorList>
    </citation>
    <scope>NUCLEOTIDE SEQUENCE [LARGE SCALE GENOMIC DNA]</scope>
    <source>
        <strain evidence="3 4">WN066</strain>
    </source>
</reference>
<name>A0A4R5VGP5_9BACI</name>
<dbReference type="SMART" id="SM00849">
    <property type="entry name" value="Lactamase_B"/>
    <property type="match status" value="1"/>
</dbReference>
<feature type="domain" description="Metallo-beta-lactamase" evidence="1">
    <location>
        <begin position="75"/>
        <end position="244"/>
    </location>
</feature>
<keyword evidence="3" id="KW-0378">Hydrolase</keyword>
<dbReference type="InterPro" id="IPR001279">
    <property type="entry name" value="Metallo-B-lactamas"/>
</dbReference>
<dbReference type="EMBL" id="SMYO01000086">
    <property type="protein sequence ID" value="TDK52651.1"/>
    <property type="molecule type" value="Genomic_DNA"/>
</dbReference>
<evidence type="ECO:0000313" key="4">
    <source>
        <dbReference type="Proteomes" id="UP000295132"/>
    </source>
</evidence>
<dbReference type="Gene3D" id="3.60.15.10">
    <property type="entry name" value="Ribonuclease Z/Hydroxyacylglutathione hydrolase-like"/>
    <property type="match status" value="1"/>
</dbReference>
<dbReference type="CDD" id="cd07727">
    <property type="entry name" value="YmaE-like_MBL-fold"/>
    <property type="match status" value="1"/>
</dbReference>
<gene>
    <name evidence="3" type="ORF">E2K98_30430</name>
    <name evidence="2" type="ORF">RCG21_16560</name>
</gene>
<evidence type="ECO:0000313" key="3">
    <source>
        <dbReference type="EMBL" id="TDK52651.1"/>
    </source>
</evidence>
<accession>A0A4R5VGP5</accession>
<keyword evidence="5" id="KW-1185">Reference proteome</keyword>
<dbReference type="PANTHER" id="PTHR36839:SF1">
    <property type="entry name" value="METALLO-BETA-LACTAMASE FAMILY PROTEIN (AFU_ORTHOLOGUE AFUA_5G12770)"/>
    <property type="match status" value="1"/>
</dbReference>
<evidence type="ECO:0000313" key="2">
    <source>
        <dbReference type="EMBL" id="MDQ6597950.1"/>
    </source>
</evidence>
<organism evidence="3 4">
    <name type="scientific">Bacillus salipaludis</name>
    <dbReference type="NCBI Taxonomy" id="2547811"/>
    <lineage>
        <taxon>Bacteria</taxon>
        <taxon>Bacillati</taxon>
        <taxon>Bacillota</taxon>
        <taxon>Bacilli</taxon>
        <taxon>Bacillales</taxon>
        <taxon>Bacillaceae</taxon>
        <taxon>Bacillus</taxon>
    </lineage>
</organism>
<dbReference type="EMBL" id="JAVGVR010000001">
    <property type="protein sequence ID" value="MDQ6597950.1"/>
    <property type="molecule type" value="Genomic_DNA"/>
</dbReference>
<dbReference type="Proteomes" id="UP001178888">
    <property type="component" value="Unassembled WGS sequence"/>
</dbReference>
<reference evidence="2" key="2">
    <citation type="submission" date="2023-08" db="EMBL/GenBank/DDBJ databases">
        <title>Nitrogen cycling bacteria in agricultural field soils.</title>
        <authorList>
            <person name="Jang J."/>
        </authorList>
    </citation>
    <scope>NUCLEOTIDE SEQUENCE</scope>
    <source>
        <strain evidence="2">PS3-36</strain>
    </source>
</reference>
<dbReference type="PANTHER" id="PTHR36839">
    <property type="entry name" value="METALLO-BETA-LACTAMASE FAMILY PROTEIN (AFU_ORTHOLOGUE AFUA_5G12770)"/>
    <property type="match status" value="1"/>
</dbReference>
<protein>
    <submittedName>
        <fullName evidence="3">MBL fold metallo-hydrolase</fullName>
    </submittedName>
</protein>
<dbReference type="GO" id="GO:0016787">
    <property type="term" value="F:hydrolase activity"/>
    <property type="evidence" value="ECO:0007669"/>
    <property type="project" value="UniProtKB-KW"/>
</dbReference>
<proteinExistence type="predicted"/>
<dbReference type="InterPro" id="IPR036866">
    <property type="entry name" value="RibonucZ/Hydroxyglut_hydro"/>
</dbReference>